<dbReference type="PROSITE" id="PS51186">
    <property type="entry name" value="GNAT"/>
    <property type="match status" value="1"/>
</dbReference>
<protein>
    <submittedName>
        <fullName evidence="4">GNAT superfamily N-acetyltransferase</fullName>
    </submittedName>
</protein>
<evidence type="ECO:0000313" key="4">
    <source>
        <dbReference type="EMBL" id="NIJ01604.1"/>
    </source>
</evidence>
<evidence type="ECO:0000256" key="2">
    <source>
        <dbReference type="ARBA" id="ARBA00023315"/>
    </source>
</evidence>
<dbReference type="SUPFAM" id="SSF55729">
    <property type="entry name" value="Acyl-CoA N-acyltransferases (Nat)"/>
    <property type="match status" value="1"/>
</dbReference>
<evidence type="ECO:0000313" key="5">
    <source>
        <dbReference type="Proteomes" id="UP000802392"/>
    </source>
</evidence>
<feature type="domain" description="N-acetyltransferase" evidence="3">
    <location>
        <begin position="3"/>
        <end position="162"/>
    </location>
</feature>
<sequence length="169" mass="18787">MDFTFRPATVEDAEAMALMHVQSWRESYGHLLPAEFFAKQEAGLPERIARYRKFIAAGHTRVLAHDPEGELVGLGAAGPGTDDDSPCATELFMLYTLERVHGRGVGQGLVDALIGDGPAYLWVLDDNPRAEAFYRRNGFVPDGKRQLCDPSWHSLPEHRMVRSGVVPLR</sequence>
<keyword evidence="5" id="KW-1185">Reference proteome</keyword>
<organism evidence="4 5">
    <name type="scientific">Paenarthrobacter ilicis</name>
    <dbReference type="NCBI Taxonomy" id="43665"/>
    <lineage>
        <taxon>Bacteria</taxon>
        <taxon>Bacillati</taxon>
        <taxon>Actinomycetota</taxon>
        <taxon>Actinomycetes</taxon>
        <taxon>Micrococcales</taxon>
        <taxon>Micrococcaceae</taxon>
        <taxon>Paenarthrobacter</taxon>
    </lineage>
</organism>
<dbReference type="PANTHER" id="PTHR43877">
    <property type="entry name" value="AMINOALKYLPHOSPHONATE N-ACETYLTRANSFERASE-RELATED-RELATED"/>
    <property type="match status" value="1"/>
</dbReference>
<dbReference type="RefSeq" id="WP_167265494.1">
    <property type="nucleotide sequence ID" value="NZ_BAAAVO010000013.1"/>
</dbReference>
<comment type="caution">
    <text evidence="4">The sequence shown here is derived from an EMBL/GenBank/DDBJ whole genome shotgun (WGS) entry which is preliminary data.</text>
</comment>
<dbReference type="Pfam" id="PF00583">
    <property type="entry name" value="Acetyltransf_1"/>
    <property type="match status" value="1"/>
</dbReference>
<dbReference type="InterPro" id="IPR000182">
    <property type="entry name" value="GNAT_dom"/>
</dbReference>
<gene>
    <name evidence="4" type="ORF">FHR86_001925</name>
</gene>
<keyword evidence="2" id="KW-0012">Acyltransferase</keyword>
<dbReference type="Proteomes" id="UP000802392">
    <property type="component" value="Unassembled WGS sequence"/>
</dbReference>
<evidence type="ECO:0000259" key="3">
    <source>
        <dbReference type="PROSITE" id="PS51186"/>
    </source>
</evidence>
<evidence type="ECO:0000256" key="1">
    <source>
        <dbReference type="ARBA" id="ARBA00022679"/>
    </source>
</evidence>
<dbReference type="Gene3D" id="3.40.630.30">
    <property type="match status" value="1"/>
</dbReference>
<proteinExistence type="predicted"/>
<dbReference type="EMBL" id="JAAOZD010000003">
    <property type="protein sequence ID" value="NIJ01604.1"/>
    <property type="molecule type" value="Genomic_DNA"/>
</dbReference>
<keyword evidence="1" id="KW-0808">Transferase</keyword>
<name>A0ABX0TGF0_9MICC</name>
<accession>A0ABX0TGF0</accession>
<dbReference type="InterPro" id="IPR016181">
    <property type="entry name" value="Acyl_CoA_acyltransferase"/>
</dbReference>
<reference evidence="4 5" key="1">
    <citation type="submission" date="2020-03" db="EMBL/GenBank/DDBJ databases">
        <title>Genomic Encyclopedia of Type Strains, Phase III (KMG-III): the genomes of soil and plant-associated and newly described type strains.</title>
        <authorList>
            <person name="Whitman W."/>
        </authorList>
    </citation>
    <scope>NUCLEOTIDE SEQUENCE [LARGE SCALE GENOMIC DNA]</scope>
    <source>
        <strain evidence="4 5">CECT 4207</strain>
    </source>
</reference>
<dbReference type="InterPro" id="IPR050832">
    <property type="entry name" value="Bact_Acetyltransf"/>
</dbReference>